<name>A0A942UWR3_9FIRM</name>
<evidence type="ECO:0000313" key="2">
    <source>
        <dbReference type="Proteomes" id="UP000724672"/>
    </source>
</evidence>
<comment type="caution">
    <text evidence="1">The sequence shown here is derived from an EMBL/GenBank/DDBJ whole genome shotgun (WGS) entry which is preliminary data.</text>
</comment>
<gene>
    <name evidence="1" type="ORF">GOQ27_07150</name>
</gene>
<protein>
    <recommendedName>
        <fullName evidence="3">Replication-relaxation</fullName>
    </recommendedName>
</protein>
<dbReference type="AlphaFoldDB" id="A0A942UWR3"/>
<sequence>MVTDRDRKVIEFIEKFNVATTNIVAELFYPSLRVAQNRLKRLTEDKVLKRDRDHFTNQYLYYLKKPKQLNHCLLLVEFYQKVSKYVDIEYYDKEVTIENLRADGLMIYRYRSKKYIAFIEVQISNIPVDIDKYRKLYLSEKYKKYFPVFPKLIVISNKKMPDNQDFKIIKISEDLNNIQDIIPS</sequence>
<evidence type="ECO:0000313" key="1">
    <source>
        <dbReference type="EMBL" id="MBS4538234.1"/>
    </source>
</evidence>
<evidence type="ECO:0008006" key="3">
    <source>
        <dbReference type="Google" id="ProtNLM"/>
    </source>
</evidence>
<dbReference type="EMBL" id="WSFT01000029">
    <property type="protein sequence ID" value="MBS4538234.1"/>
    <property type="molecule type" value="Genomic_DNA"/>
</dbReference>
<proteinExistence type="predicted"/>
<reference evidence="1" key="1">
    <citation type="submission" date="2019-12" db="EMBL/GenBank/DDBJ databases">
        <title>Clostridiaceae gen. nov. sp. nov., isolated from sediment in Xinjiang, China.</title>
        <authorList>
            <person name="Zhang R."/>
        </authorList>
    </citation>
    <scope>NUCLEOTIDE SEQUENCE</scope>
    <source>
        <strain evidence="1">D2Q-11</strain>
    </source>
</reference>
<dbReference type="RefSeq" id="WP_203366160.1">
    <property type="nucleotide sequence ID" value="NZ_WSFT01000029.1"/>
</dbReference>
<accession>A0A942UWR3</accession>
<dbReference type="Proteomes" id="UP000724672">
    <property type="component" value="Unassembled WGS sequence"/>
</dbReference>
<keyword evidence="2" id="KW-1185">Reference proteome</keyword>
<organism evidence="1 2">
    <name type="scientific">Anaeromonas frigoriresistens</name>
    <dbReference type="NCBI Taxonomy" id="2683708"/>
    <lineage>
        <taxon>Bacteria</taxon>
        <taxon>Bacillati</taxon>
        <taxon>Bacillota</taxon>
        <taxon>Tissierellia</taxon>
        <taxon>Tissierellales</taxon>
        <taxon>Thermohalobacteraceae</taxon>
        <taxon>Anaeromonas</taxon>
    </lineage>
</organism>